<protein>
    <submittedName>
        <fullName evidence="2">Uncharacterized protein</fullName>
    </submittedName>
</protein>
<gene>
    <name evidence="2" type="ORF">Cob_v005735</name>
</gene>
<accession>A0A484FRJ0</accession>
<organism evidence="2 3">
    <name type="scientific">Colletotrichum orbiculare (strain 104-T / ATCC 96160 / CBS 514.97 / LARS 414 / MAFF 240422)</name>
    <name type="common">Cucumber anthracnose fungus</name>
    <name type="synonym">Colletotrichum lagenarium</name>
    <dbReference type="NCBI Taxonomy" id="1213857"/>
    <lineage>
        <taxon>Eukaryota</taxon>
        <taxon>Fungi</taxon>
        <taxon>Dikarya</taxon>
        <taxon>Ascomycota</taxon>
        <taxon>Pezizomycotina</taxon>
        <taxon>Sordariomycetes</taxon>
        <taxon>Hypocreomycetidae</taxon>
        <taxon>Glomerellales</taxon>
        <taxon>Glomerellaceae</taxon>
        <taxon>Colletotrichum</taxon>
        <taxon>Colletotrichum orbiculare species complex</taxon>
    </lineage>
</organism>
<dbReference type="Proteomes" id="UP000014480">
    <property type="component" value="Unassembled WGS sequence"/>
</dbReference>
<evidence type="ECO:0000313" key="2">
    <source>
        <dbReference type="EMBL" id="TDZ21049.1"/>
    </source>
</evidence>
<proteinExistence type="predicted"/>
<sequence length="80" mass="9116">MVGRQGKNECGKVLALPETVLQPLERKAGDETLEKGKRREARTISPTLARSQPVVRCLRQPYAITAFDPEHFSPKYQQFF</sequence>
<feature type="region of interest" description="Disordered" evidence="1">
    <location>
        <begin position="26"/>
        <end position="46"/>
    </location>
</feature>
<feature type="compositionally biased region" description="Basic and acidic residues" evidence="1">
    <location>
        <begin position="26"/>
        <end position="37"/>
    </location>
</feature>
<reference evidence="3" key="1">
    <citation type="journal article" date="2013" name="New Phytol.">
        <title>Comparative genomic and transcriptomic analyses reveal the hemibiotrophic stage shift of Colletotrichum fungi.</title>
        <authorList>
            <person name="Gan P."/>
            <person name="Ikeda K."/>
            <person name="Irieda H."/>
            <person name="Narusaka M."/>
            <person name="O'Connell R.J."/>
            <person name="Narusaka Y."/>
            <person name="Takano Y."/>
            <person name="Kubo Y."/>
            <person name="Shirasu K."/>
        </authorList>
    </citation>
    <scope>NUCLEOTIDE SEQUENCE [LARGE SCALE GENOMIC DNA]</scope>
    <source>
        <strain evidence="3">104-T / ATCC 96160 / CBS 514.97 / LARS 414 / MAFF 240422</strain>
    </source>
</reference>
<dbReference type="AlphaFoldDB" id="A0A484FRJ0"/>
<reference evidence="3" key="2">
    <citation type="journal article" date="2019" name="Mol. Plant Microbe Interact.">
        <title>Genome sequence resources for four phytopathogenic fungi from the Colletotrichum orbiculare species complex.</title>
        <authorList>
            <person name="Gan P."/>
            <person name="Tsushima A."/>
            <person name="Narusaka M."/>
            <person name="Narusaka Y."/>
            <person name="Takano Y."/>
            <person name="Kubo Y."/>
            <person name="Shirasu K."/>
        </authorList>
    </citation>
    <scope>GENOME REANNOTATION</scope>
    <source>
        <strain evidence="3">104-T / ATCC 96160 / CBS 514.97 / LARS 414 / MAFF 240422</strain>
    </source>
</reference>
<comment type="caution">
    <text evidence="2">The sequence shown here is derived from an EMBL/GenBank/DDBJ whole genome shotgun (WGS) entry which is preliminary data.</text>
</comment>
<dbReference type="EMBL" id="AMCV02000015">
    <property type="protein sequence ID" value="TDZ21049.1"/>
    <property type="molecule type" value="Genomic_DNA"/>
</dbReference>
<evidence type="ECO:0000256" key="1">
    <source>
        <dbReference type="SAM" id="MobiDB-lite"/>
    </source>
</evidence>
<keyword evidence="3" id="KW-1185">Reference proteome</keyword>
<name>A0A484FRJ0_COLOR</name>
<evidence type="ECO:0000313" key="3">
    <source>
        <dbReference type="Proteomes" id="UP000014480"/>
    </source>
</evidence>